<dbReference type="EMBL" id="CP121646">
    <property type="protein sequence ID" value="WFU62393.1"/>
    <property type="molecule type" value="Genomic_DNA"/>
</dbReference>
<evidence type="ECO:0000256" key="1">
    <source>
        <dbReference type="SAM" id="MobiDB-lite"/>
    </source>
</evidence>
<accession>A0ABY8JBA3</accession>
<name>A0ABY8JBA3_9BRAD</name>
<feature type="compositionally biased region" description="Basic and acidic residues" evidence="1">
    <location>
        <begin position="55"/>
        <end position="72"/>
    </location>
</feature>
<dbReference type="RefSeq" id="WP_310883041.1">
    <property type="nucleotide sequence ID" value="NZ_CP121646.1"/>
</dbReference>
<keyword evidence="2" id="KW-0732">Signal</keyword>
<feature type="signal peptide" evidence="2">
    <location>
        <begin position="1"/>
        <end position="23"/>
    </location>
</feature>
<evidence type="ECO:0000256" key="2">
    <source>
        <dbReference type="SAM" id="SignalP"/>
    </source>
</evidence>
<reference evidence="3 4" key="1">
    <citation type="submission" date="2023-04" db="EMBL/GenBank/DDBJ databases">
        <title>Australian commercial rhizobial inoculants.</title>
        <authorList>
            <person name="Kohlmeier M.G."/>
            <person name="O'Hara G.W."/>
            <person name="Colombi E."/>
            <person name="Ramsay J.P."/>
            <person name="Terpolilli J."/>
        </authorList>
    </citation>
    <scope>NUCLEOTIDE SEQUENCE [LARGE SCALE GENOMIC DNA]</scope>
    <source>
        <strain evidence="3 4">CB627</strain>
    </source>
</reference>
<sequence length="101" mass="9855">MKLVKTSVIACALATLLVSPVLAQGLSADTKGHNGAQSVQGGMSEDEDASPEPRAAGDKMGTKSTKSAKDTKGAAGTTGTTHKGTVGGAATSGAPTSGKRQ</sequence>
<feature type="region of interest" description="Disordered" evidence="1">
    <location>
        <begin position="27"/>
        <end position="101"/>
    </location>
</feature>
<protein>
    <submittedName>
        <fullName evidence="3">Uncharacterized protein</fullName>
    </submittedName>
</protein>
<evidence type="ECO:0000313" key="3">
    <source>
        <dbReference type="EMBL" id="WFU62393.1"/>
    </source>
</evidence>
<gene>
    <name evidence="3" type="ORF">QA636_33595</name>
</gene>
<feature type="compositionally biased region" description="Low complexity" evidence="1">
    <location>
        <begin position="73"/>
        <end position="101"/>
    </location>
</feature>
<proteinExistence type="predicted"/>
<organism evidence="3 4">
    <name type="scientific">Bradyrhizobium brasilense</name>
    <dbReference type="NCBI Taxonomy" id="1419277"/>
    <lineage>
        <taxon>Bacteria</taxon>
        <taxon>Pseudomonadati</taxon>
        <taxon>Pseudomonadota</taxon>
        <taxon>Alphaproteobacteria</taxon>
        <taxon>Hyphomicrobiales</taxon>
        <taxon>Nitrobacteraceae</taxon>
        <taxon>Bradyrhizobium</taxon>
    </lineage>
</organism>
<evidence type="ECO:0000313" key="4">
    <source>
        <dbReference type="Proteomes" id="UP001221546"/>
    </source>
</evidence>
<dbReference type="Proteomes" id="UP001221546">
    <property type="component" value="Chromosome"/>
</dbReference>
<feature type="chain" id="PRO_5045190424" evidence="2">
    <location>
        <begin position="24"/>
        <end position="101"/>
    </location>
</feature>
<keyword evidence="4" id="KW-1185">Reference proteome</keyword>